<dbReference type="OrthoDB" id="24966at2759"/>
<reference evidence="9 10" key="1">
    <citation type="submission" date="2016-07" db="EMBL/GenBank/DDBJ databases">
        <title>Pervasive Adenine N6-methylation of Active Genes in Fungi.</title>
        <authorList>
            <consortium name="DOE Joint Genome Institute"/>
            <person name="Mondo S.J."/>
            <person name="Dannebaum R.O."/>
            <person name="Kuo R.C."/>
            <person name="Labutti K."/>
            <person name="Haridas S."/>
            <person name="Kuo A."/>
            <person name="Salamov A."/>
            <person name="Ahrendt S.R."/>
            <person name="Lipzen A."/>
            <person name="Sullivan W."/>
            <person name="Andreopoulos W.B."/>
            <person name="Clum A."/>
            <person name="Lindquist E."/>
            <person name="Daum C."/>
            <person name="Ramamoorthy G.K."/>
            <person name="Gryganskyi A."/>
            <person name="Culley D."/>
            <person name="Magnuson J.K."/>
            <person name="James T.Y."/>
            <person name="O'Malley M.A."/>
            <person name="Stajich J.E."/>
            <person name="Spatafora J.W."/>
            <person name="Visel A."/>
            <person name="Grigoriev I.V."/>
        </authorList>
    </citation>
    <scope>NUCLEOTIDE SEQUENCE [LARGE SCALE GENOMIC DNA]</scope>
    <source>
        <strain evidence="9 10">PL171</strain>
    </source>
</reference>
<dbReference type="InterPro" id="IPR019775">
    <property type="entry name" value="WD40_repeat_CS"/>
</dbReference>
<dbReference type="GO" id="GO:0003723">
    <property type="term" value="F:RNA binding"/>
    <property type="evidence" value="ECO:0007669"/>
    <property type="project" value="TreeGrafter"/>
</dbReference>
<dbReference type="AlphaFoldDB" id="A0A1Y2I0B2"/>
<dbReference type="SMART" id="SM00320">
    <property type="entry name" value="WD40"/>
    <property type="match status" value="5"/>
</dbReference>
<dbReference type="InterPro" id="IPR036322">
    <property type="entry name" value="WD40_repeat_dom_sf"/>
</dbReference>
<feature type="repeat" description="WD" evidence="8">
    <location>
        <begin position="6"/>
        <end position="47"/>
    </location>
</feature>
<evidence type="ECO:0000256" key="7">
    <source>
        <dbReference type="HAMAP-Rule" id="MF_03008"/>
    </source>
</evidence>
<evidence type="ECO:0000313" key="10">
    <source>
        <dbReference type="Proteomes" id="UP000193411"/>
    </source>
</evidence>
<comment type="caution">
    <text evidence="9">The sequence shown here is derived from an EMBL/GenBank/DDBJ whole genome shotgun (WGS) entry which is preliminary data.</text>
</comment>
<dbReference type="InterPro" id="IPR001680">
    <property type="entry name" value="WD40_rpt"/>
</dbReference>
<dbReference type="Proteomes" id="UP000193411">
    <property type="component" value="Unassembled WGS sequence"/>
</dbReference>
<dbReference type="GO" id="GO:0003743">
    <property type="term" value="F:translation initiation factor activity"/>
    <property type="evidence" value="ECO:0007669"/>
    <property type="project" value="UniProtKB-UniRule"/>
</dbReference>
<dbReference type="PROSITE" id="PS50294">
    <property type="entry name" value="WD_REPEATS_REGION"/>
    <property type="match status" value="2"/>
</dbReference>
<dbReference type="PROSITE" id="PS00678">
    <property type="entry name" value="WD_REPEATS_1"/>
    <property type="match status" value="1"/>
</dbReference>
<dbReference type="Pfam" id="PF24805">
    <property type="entry name" value="EIF3I"/>
    <property type="match status" value="1"/>
</dbReference>
<dbReference type="GO" id="GO:0001732">
    <property type="term" value="P:formation of cytoplasmic translation initiation complex"/>
    <property type="evidence" value="ECO:0007669"/>
    <property type="project" value="UniProtKB-UniRule"/>
</dbReference>
<gene>
    <name evidence="7" type="primary">TIF34</name>
    <name evidence="9" type="ORF">BCR44DRAFT_1509569</name>
</gene>
<keyword evidence="1 7" id="KW-0963">Cytoplasm</keyword>
<dbReference type="EMBL" id="MCFL01000003">
    <property type="protein sequence ID" value="ORZ40290.1"/>
    <property type="molecule type" value="Genomic_DNA"/>
</dbReference>
<dbReference type="SUPFAM" id="SSF50978">
    <property type="entry name" value="WD40 repeat-like"/>
    <property type="match status" value="1"/>
</dbReference>
<sequence length="329" mass="36137">MRPIILGGHERPLTRVKYNRDGDLMFSAGKDARFNVWSTTDGELLGSYDGHSGVIYDFDVNPESTRLISGSADLTARLWDARTGKVLNKWDANSPVRSVAFVPKTADMAVIVTDKKMGQPCTAIIVEIKADASQIQEKPLSIFFPDVSLSPATIARWGPENTVYMGHENGTVSCWDALNGEVIASKKIHSGPVMDLQFSEDLTHFITASKDMSARILDLKLNLVKAYKTERPINSAAMCPIKEHIIVGGGQDASQVTTTSAKSGKFEARLFHKILGQEFARVKGHFGPINTIAVHPDGTGFTSGGEEGFIRLHHFDADYFKFKLDPRDP</sequence>
<dbReference type="Gene3D" id="2.130.10.10">
    <property type="entry name" value="YVTN repeat-like/Quinoprotein amine dehydrogenase"/>
    <property type="match status" value="1"/>
</dbReference>
<dbReference type="STRING" id="765915.A0A1Y2I0B2"/>
<dbReference type="GO" id="GO:0033290">
    <property type="term" value="C:eukaryotic 48S preinitiation complex"/>
    <property type="evidence" value="ECO:0007669"/>
    <property type="project" value="UniProtKB-UniRule"/>
</dbReference>
<dbReference type="GO" id="GO:0071541">
    <property type="term" value="C:eukaryotic translation initiation factor 3 complex, eIF3m"/>
    <property type="evidence" value="ECO:0007669"/>
    <property type="project" value="TreeGrafter"/>
</dbReference>
<accession>A0A1Y2I0B2</accession>
<dbReference type="GO" id="GO:0016282">
    <property type="term" value="C:eukaryotic 43S preinitiation complex"/>
    <property type="evidence" value="ECO:0007669"/>
    <property type="project" value="UniProtKB-UniRule"/>
</dbReference>
<organism evidence="9 10">
    <name type="scientific">Catenaria anguillulae PL171</name>
    <dbReference type="NCBI Taxonomy" id="765915"/>
    <lineage>
        <taxon>Eukaryota</taxon>
        <taxon>Fungi</taxon>
        <taxon>Fungi incertae sedis</taxon>
        <taxon>Blastocladiomycota</taxon>
        <taxon>Blastocladiomycetes</taxon>
        <taxon>Blastocladiales</taxon>
        <taxon>Catenariaceae</taxon>
        <taxon>Catenaria</taxon>
    </lineage>
</organism>
<keyword evidence="4" id="KW-0677">Repeat</keyword>
<comment type="subunit">
    <text evidence="7">Component of the eukaryotic translation initiation factor 3 (eIF-3) complex.</text>
</comment>
<evidence type="ECO:0000256" key="4">
    <source>
        <dbReference type="ARBA" id="ARBA00022737"/>
    </source>
</evidence>
<keyword evidence="2 7" id="KW-0396">Initiation factor</keyword>
<evidence type="ECO:0000256" key="1">
    <source>
        <dbReference type="ARBA" id="ARBA00022490"/>
    </source>
</evidence>
<comment type="similarity">
    <text evidence="6">Belongs to the WD repeat STRAP family.</text>
</comment>
<evidence type="ECO:0000256" key="6">
    <source>
        <dbReference type="ARBA" id="ARBA00038394"/>
    </source>
</evidence>
<dbReference type="PANTHER" id="PTHR19877:SF1">
    <property type="entry name" value="EUKARYOTIC TRANSLATION INITIATION FACTOR 3 SUBUNIT I"/>
    <property type="match status" value="1"/>
</dbReference>
<keyword evidence="10" id="KW-1185">Reference proteome</keyword>
<dbReference type="PROSITE" id="PS50082">
    <property type="entry name" value="WD_REPEATS_2"/>
    <property type="match status" value="2"/>
</dbReference>
<comment type="function">
    <text evidence="7">Component of the eukaryotic translation initiation factor 3 (eIF-3) complex, which is involved in protein synthesis of a specialized repertoire of mRNAs and, together with other initiation factors, stimulates binding of mRNA and methionyl-tRNAi to the 40S ribosome. The eIF-3 complex specifically targets and initiates translation of a subset of mRNAs involved in cell proliferation.</text>
</comment>
<dbReference type="HAMAP" id="MF_03008">
    <property type="entry name" value="eIF3i"/>
    <property type="match status" value="1"/>
</dbReference>
<dbReference type="InterPro" id="IPR015943">
    <property type="entry name" value="WD40/YVTN_repeat-like_dom_sf"/>
</dbReference>
<keyword evidence="5 7" id="KW-0648">Protein biosynthesis</keyword>
<evidence type="ECO:0000256" key="5">
    <source>
        <dbReference type="ARBA" id="ARBA00022917"/>
    </source>
</evidence>
<feature type="repeat" description="WD" evidence="8">
    <location>
        <begin position="48"/>
        <end position="89"/>
    </location>
</feature>
<dbReference type="PANTHER" id="PTHR19877">
    <property type="entry name" value="EUKARYOTIC TRANSLATION INITIATION FACTOR 3 SUBUNIT I"/>
    <property type="match status" value="1"/>
</dbReference>
<comment type="subcellular location">
    <subcellularLocation>
        <location evidence="7">Cytoplasm</location>
    </subcellularLocation>
</comment>
<evidence type="ECO:0000256" key="3">
    <source>
        <dbReference type="ARBA" id="ARBA00022574"/>
    </source>
</evidence>
<evidence type="ECO:0000256" key="2">
    <source>
        <dbReference type="ARBA" id="ARBA00022540"/>
    </source>
</evidence>
<comment type="similarity">
    <text evidence="7">Belongs to the eIF-3 subunit I family.</text>
</comment>
<protein>
    <recommendedName>
        <fullName evidence="7">Eukaryotic translation initiation factor 3 subunit I</fullName>
        <shortName evidence="7">eIF3i</shortName>
    </recommendedName>
    <alternativeName>
        <fullName evidence="7">Eukaryotic translation initiation factor 3 39 kDa subunit homolog</fullName>
        <shortName evidence="7">eIF-3 39 kDa subunit homolog</shortName>
    </alternativeName>
</protein>
<evidence type="ECO:0000256" key="8">
    <source>
        <dbReference type="PROSITE-ProRule" id="PRU00221"/>
    </source>
</evidence>
<keyword evidence="3 8" id="KW-0853">WD repeat</keyword>
<evidence type="ECO:0000313" key="9">
    <source>
        <dbReference type="EMBL" id="ORZ40290.1"/>
    </source>
</evidence>
<name>A0A1Y2I0B2_9FUNG</name>
<dbReference type="InterPro" id="IPR027525">
    <property type="entry name" value="eIF3i"/>
</dbReference>
<proteinExistence type="inferred from homology"/>